<sequence>MKYAVHIASVRSALHHHLILELQSSTVFELTEDATRSDVVIIDVVDGQDTTDLAARIPRTALCVVLSTAQGAQDHDATRADEHTALETLQGPWLILRCAPFGQELLTSLRYLYNETIFTSWGPGGAAWLDLHDVVAVMEAAVGDTTRRNVAYDLTGPEVLNMEQVCHLIEQHINSSVFYVELDEDQHVQAMARTGLSETYARRRAQYMHLTTQDGYRAQPTETILRALGRQPRPLRDYLLDPLSEIVAQARDQWG</sequence>
<protein>
    <recommendedName>
        <fullName evidence="1">ADF-H domain-containing protein</fullName>
    </recommendedName>
</protein>
<dbReference type="RefSeq" id="WP_148707514.1">
    <property type="nucleotide sequence ID" value="NZ_CP122562.1"/>
</dbReference>
<accession>A0AAJ6DF86</accession>
<evidence type="ECO:0000259" key="1">
    <source>
        <dbReference type="PROSITE" id="PS51263"/>
    </source>
</evidence>
<dbReference type="PANTHER" id="PTHR43162:SF1">
    <property type="entry name" value="PRESTALK A DIFFERENTIATION PROTEIN A"/>
    <property type="match status" value="1"/>
</dbReference>
<dbReference type="Gene3D" id="3.40.50.720">
    <property type="entry name" value="NAD(P)-binding Rossmann-like Domain"/>
    <property type="match status" value="1"/>
</dbReference>
<dbReference type="Proteomes" id="UP001224674">
    <property type="component" value="Chromosome"/>
</dbReference>
<dbReference type="AlphaFoldDB" id="A0AAJ6DF86"/>
<dbReference type="PROSITE" id="PS51263">
    <property type="entry name" value="ADF_H"/>
    <property type="match status" value="1"/>
</dbReference>
<dbReference type="InterPro" id="IPR051604">
    <property type="entry name" value="Ergot_Alk_Oxidoreductase"/>
</dbReference>
<dbReference type="SUPFAM" id="SSF51735">
    <property type="entry name" value="NAD(P)-binding Rossmann-fold domains"/>
    <property type="match status" value="1"/>
</dbReference>
<feature type="domain" description="ADF-H" evidence="1">
    <location>
        <begin position="1"/>
        <end position="40"/>
    </location>
</feature>
<evidence type="ECO:0000313" key="2">
    <source>
        <dbReference type="EMBL" id="WGH93793.1"/>
    </source>
</evidence>
<dbReference type="InterPro" id="IPR002108">
    <property type="entry name" value="ADF-H"/>
</dbReference>
<gene>
    <name evidence="2" type="ORF">QDX21_03065</name>
</gene>
<dbReference type="Gene3D" id="3.90.25.10">
    <property type="entry name" value="UDP-galactose 4-epimerase, domain 1"/>
    <property type="match status" value="1"/>
</dbReference>
<dbReference type="GO" id="GO:0003779">
    <property type="term" value="F:actin binding"/>
    <property type="evidence" value="ECO:0007669"/>
    <property type="project" value="InterPro"/>
</dbReference>
<organism evidence="2 3">
    <name type="scientific">Auritidibacter ignavus</name>
    <dbReference type="NCBI Taxonomy" id="678932"/>
    <lineage>
        <taxon>Bacteria</taxon>
        <taxon>Bacillati</taxon>
        <taxon>Actinomycetota</taxon>
        <taxon>Actinomycetes</taxon>
        <taxon>Micrococcales</taxon>
        <taxon>Micrococcaceae</taxon>
        <taxon>Auritidibacter</taxon>
    </lineage>
</organism>
<keyword evidence="3" id="KW-1185">Reference proteome</keyword>
<evidence type="ECO:0000313" key="3">
    <source>
        <dbReference type="Proteomes" id="UP001224674"/>
    </source>
</evidence>
<reference evidence="2 3" key="1">
    <citation type="submission" date="2023-03" db="EMBL/GenBank/DDBJ databases">
        <title>Complete genome sequences of several Auritidibacter ignavus strains isolated from ear infections.</title>
        <authorList>
            <person name="Baehr T."/>
            <person name="Baumhoegger A.M."/>
        </authorList>
    </citation>
    <scope>NUCLEOTIDE SEQUENCE [LARGE SCALE GENOMIC DNA]</scope>
    <source>
        <strain evidence="2 3">BABAE-6</strain>
    </source>
</reference>
<dbReference type="PANTHER" id="PTHR43162">
    <property type="match status" value="1"/>
</dbReference>
<dbReference type="EMBL" id="CP122566">
    <property type="protein sequence ID" value="WGH93793.1"/>
    <property type="molecule type" value="Genomic_DNA"/>
</dbReference>
<proteinExistence type="predicted"/>
<dbReference type="InterPro" id="IPR036291">
    <property type="entry name" value="NAD(P)-bd_dom_sf"/>
</dbReference>
<name>A0AAJ6DF86_9MICC</name>